<evidence type="ECO:0000313" key="2">
    <source>
        <dbReference type="Proteomes" id="UP000806528"/>
    </source>
</evidence>
<dbReference type="RefSeq" id="WP_193124192.1">
    <property type="nucleotide sequence ID" value="NZ_JADBGI010000026.1"/>
</dbReference>
<gene>
    <name evidence="1" type="ORF">IDM40_23310</name>
</gene>
<evidence type="ECO:0000313" key="1">
    <source>
        <dbReference type="EMBL" id="MBE3001598.1"/>
    </source>
</evidence>
<name>A0ABR9PCN1_9ACTN</name>
<keyword evidence="2" id="KW-1185">Reference proteome</keyword>
<dbReference type="Proteomes" id="UP000806528">
    <property type="component" value="Unassembled WGS sequence"/>
</dbReference>
<accession>A0ABR9PCN1</accession>
<proteinExistence type="predicted"/>
<dbReference type="EMBL" id="JADBGI010000026">
    <property type="protein sequence ID" value="MBE3001598.1"/>
    <property type="molecule type" value="Genomic_DNA"/>
</dbReference>
<protein>
    <submittedName>
        <fullName evidence="1">Uncharacterized protein</fullName>
    </submittedName>
</protein>
<sequence length="126" mass="13477">MAIETAPRGPQRAITCTHNVADLLEREPGLWPCLTACVVDVDGLAAVHYAAGAGSRGASELFGPDGVLARWRSVLEEERETHRERPDERLVTVTGTYGGMPITVLLTVAGAPHEPDHETDPDPVGE</sequence>
<comment type="caution">
    <text evidence="1">The sequence shown here is derived from an EMBL/GenBank/DDBJ whole genome shotgun (WGS) entry which is preliminary data.</text>
</comment>
<organism evidence="1 2">
    <name type="scientific">Nocardiopsis coralli</name>
    <dbReference type="NCBI Taxonomy" id="2772213"/>
    <lineage>
        <taxon>Bacteria</taxon>
        <taxon>Bacillati</taxon>
        <taxon>Actinomycetota</taxon>
        <taxon>Actinomycetes</taxon>
        <taxon>Streptosporangiales</taxon>
        <taxon>Nocardiopsidaceae</taxon>
        <taxon>Nocardiopsis</taxon>
    </lineage>
</organism>
<reference evidence="1 2" key="1">
    <citation type="submission" date="2020-09" db="EMBL/GenBank/DDBJ databases">
        <title>Diversity and distribution of actinomycetes associated with coral in the coast of Hainan.</title>
        <authorList>
            <person name="Li F."/>
        </authorList>
    </citation>
    <scope>NUCLEOTIDE SEQUENCE [LARGE SCALE GENOMIC DNA]</scope>
    <source>
        <strain evidence="1 2">HNM0947</strain>
    </source>
</reference>